<proteinExistence type="inferred from homology"/>
<dbReference type="NCBIfam" id="TIGR00912">
    <property type="entry name" value="2A0309"/>
    <property type="match status" value="1"/>
</dbReference>
<evidence type="ECO:0000256" key="3">
    <source>
        <dbReference type="ARBA" id="ARBA00022448"/>
    </source>
</evidence>
<evidence type="ECO:0000256" key="7">
    <source>
        <dbReference type="ARBA" id="ARBA00023136"/>
    </source>
</evidence>
<evidence type="ECO:0000256" key="5">
    <source>
        <dbReference type="ARBA" id="ARBA00022692"/>
    </source>
</evidence>
<name>A0ABW0I0S1_9BACL</name>
<evidence type="ECO:0000256" key="6">
    <source>
        <dbReference type="ARBA" id="ARBA00022989"/>
    </source>
</evidence>
<comment type="subcellular location">
    <subcellularLocation>
        <location evidence="1">Membrane</location>
        <topology evidence="1">Multi-pass membrane protein</topology>
    </subcellularLocation>
</comment>
<feature type="transmembrane region" description="Helical" evidence="8">
    <location>
        <begin position="81"/>
        <end position="101"/>
    </location>
</feature>
<dbReference type="EMBL" id="JBHSMI010000052">
    <property type="protein sequence ID" value="MFC5406175.1"/>
    <property type="molecule type" value="Genomic_DNA"/>
</dbReference>
<dbReference type="RefSeq" id="WP_378138129.1">
    <property type="nucleotide sequence ID" value="NZ_JBHSMI010000052.1"/>
</dbReference>
<comment type="caution">
    <text evidence="9">The sequence shown here is derived from an EMBL/GenBank/DDBJ whole genome shotgun (WGS) entry which is preliminary data.</text>
</comment>
<accession>A0ABW0I0S1</accession>
<feature type="transmembrane region" description="Helical" evidence="8">
    <location>
        <begin position="213"/>
        <end position="241"/>
    </location>
</feature>
<reference evidence="10" key="1">
    <citation type="journal article" date="2019" name="Int. J. Syst. Evol. Microbiol.">
        <title>The Global Catalogue of Microorganisms (GCM) 10K type strain sequencing project: providing services to taxonomists for standard genome sequencing and annotation.</title>
        <authorList>
            <consortium name="The Broad Institute Genomics Platform"/>
            <consortium name="The Broad Institute Genome Sequencing Center for Infectious Disease"/>
            <person name="Wu L."/>
            <person name="Ma J."/>
        </authorList>
    </citation>
    <scope>NUCLEOTIDE SEQUENCE [LARGE SCALE GENOMIC DNA]</scope>
    <source>
        <strain evidence="10">CGMCC 1.18575</strain>
    </source>
</reference>
<feature type="transmembrane region" description="Helical" evidence="8">
    <location>
        <begin position="182"/>
        <end position="201"/>
    </location>
</feature>
<evidence type="ECO:0000256" key="4">
    <source>
        <dbReference type="ARBA" id="ARBA00022544"/>
    </source>
</evidence>
<evidence type="ECO:0000256" key="1">
    <source>
        <dbReference type="ARBA" id="ARBA00004141"/>
    </source>
</evidence>
<keyword evidence="3" id="KW-0813">Transport</keyword>
<feature type="transmembrane region" description="Helical" evidence="8">
    <location>
        <begin position="330"/>
        <end position="352"/>
    </location>
</feature>
<dbReference type="Proteomes" id="UP001596113">
    <property type="component" value="Unassembled WGS sequence"/>
</dbReference>
<keyword evidence="10" id="KW-1185">Reference proteome</keyword>
<dbReference type="InterPro" id="IPR004761">
    <property type="entry name" value="Spore_GerAB"/>
</dbReference>
<feature type="transmembrane region" description="Helical" evidence="8">
    <location>
        <begin position="139"/>
        <end position="162"/>
    </location>
</feature>
<dbReference type="Pfam" id="PF03845">
    <property type="entry name" value="Spore_permease"/>
    <property type="match status" value="1"/>
</dbReference>
<sequence>MDVTFSRLQIIFLLLLSLGISNHVLVIPHLLRAAERDAWFSVLLAYPALIGWSVILYLIIKSMRSLSFHQWLKGRLGSVGLWIISGCIALYLVAAGIMIVFDTTQNISIFFLPSTPEIVVILSFIFLSYSAARSGLKTIVYMSTMLLPVVWMLGIGVSIMTRGSKDYGMLHPFLKEGLGSELFGGVVVFGGSMDLLVLLLIQHKVSKPLNYGSIIILLTLLVGLIMGPTVGSLTAFGPYQAENMRFPAFEQWRLVMIGRQISHVDFLAAFQLMAGSVVRTALMTHLMTELIGGKSPKVRQTVLLSSAVIFALPSLLKVSDISMQQVIHRYFYTFSLCFGVALTAVLLTASYIPRRRRGSNESVT</sequence>
<keyword evidence="7 8" id="KW-0472">Membrane</keyword>
<evidence type="ECO:0000313" key="10">
    <source>
        <dbReference type="Proteomes" id="UP001596113"/>
    </source>
</evidence>
<feature type="transmembrane region" description="Helical" evidence="8">
    <location>
        <begin position="261"/>
        <end position="282"/>
    </location>
</feature>
<dbReference type="PANTHER" id="PTHR34975">
    <property type="entry name" value="SPORE GERMINATION PROTEIN A2"/>
    <property type="match status" value="1"/>
</dbReference>
<evidence type="ECO:0000313" key="9">
    <source>
        <dbReference type="EMBL" id="MFC5406175.1"/>
    </source>
</evidence>
<keyword evidence="4" id="KW-0309">Germination</keyword>
<evidence type="ECO:0000256" key="2">
    <source>
        <dbReference type="ARBA" id="ARBA00007998"/>
    </source>
</evidence>
<comment type="similarity">
    <text evidence="2">Belongs to the amino acid-polyamine-organocation (APC) superfamily. Spore germination protein (SGP) (TC 2.A.3.9) family.</text>
</comment>
<gene>
    <name evidence="9" type="ORF">ACFPOF_25830</name>
</gene>
<protein>
    <submittedName>
        <fullName evidence="9">Endospore germination permease</fullName>
    </submittedName>
</protein>
<organism evidence="9 10">
    <name type="scientific">Cohnella soli</name>
    <dbReference type="NCBI Taxonomy" id="425005"/>
    <lineage>
        <taxon>Bacteria</taxon>
        <taxon>Bacillati</taxon>
        <taxon>Bacillota</taxon>
        <taxon>Bacilli</taxon>
        <taxon>Bacillales</taxon>
        <taxon>Paenibacillaceae</taxon>
        <taxon>Cohnella</taxon>
    </lineage>
</organism>
<feature type="transmembrane region" description="Helical" evidence="8">
    <location>
        <begin position="107"/>
        <end position="127"/>
    </location>
</feature>
<keyword evidence="5 8" id="KW-0812">Transmembrane</keyword>
<keyword evidence="6 8" id="KW-1133">Transmembrane helix</keyword>
<dbReference type="PANTHER" id="PTHR34975:SF2">
    <property type="entry name" value="SPORE GERMINATION PROTEIN A2"/>
    <property type="match status" value="1"/>
</dbReference>
<feature type="transmembrane region" description="Helical" evidence="8">
    <location>
        <begin position="43"/>
        <end position="60"/>
    </location>
</feature>
<evidence type="ECO:0000256" key="8">
    <source>
        <dbReference type="SAM" id="Phobius"/>
    </source>
</evidence>